<dbReference type="Proteomes" id="UP000216311">
    <property type="component" value="Unassembled WGS sequence"/>
</dbReference>
<protein>
    <recommendedName>
        <fullName evidence="2">MaoC-like domain-containing protein</fullName>
    </recommendedName>
</protein>
<gene>
    <name evidence="3" type="ORF">CGZ93_05230</name>
</gene>
<comment type="caution">
    <text evidence="3">The sequence shown here is derived from an EMBL/GenBank/DDBJ whole genome shotgun (WGS) entry which is preliminary data.</text>
</comment>
<evidence type="ECO:0000259" key="2">
    <source>
        <dbReference type="Pfam" id="PF01575"/>
    </source>
</evidence>
<dbReference type="SUPFAM" id="SSF54637">
    <property type="entry name" value="Thioesterase/thiol ester dehydrase-isomerase"/>
    <property type="match status" value="1"/>
</dbReference>
<feature type="domain" description="MaoC-like" evidence="2">
    <location>
        <begin position="22"/>
        <end position="108"/>
    </location>
</feature>
<organism evidence="3 4">
    <name type="scientific">Enemella dayhoffiae</name>
    <dbReference type="NCBI Taxonomy" id="2016507"/>
    <lineage>
        <taxon>Bacteria</taxon>
        <taxon>Bacillati</taxon>
        <taxon>Actinomycetota</taxon>
        <taxon>Actinomycetes</taxon>
        <taxon>Propionibacteriales</taxon>
        <taxon>Propionibacteriaceae</taxon>
        <taxon>Enemella</taxon>
    </lineage>
</organism>
<dbReference type="Pfam" id="PF01575">
    <property type="entry name" value="MaoC_dehydratas"/>
    <property type="match status" value="1"/>
</dbReference>
<keyword evidence="4" id="KW-1185">Reference proteome</keyword>
<dbReference type="OrthoDB" id="7183822at2"/>
<dbReference type="AlphaFoldDB" id="A0A255H8C2"/>
<evidence type="ECO:0000256" key="1">
    <source>
        <dbReference type="ARBA" id="ARBA00005254"/>
    </source>
</evidence>
<dbReference type="EMBL" id="NMVQ01000006">
    <property type="protein sequence ID" value="OYO23920.1"/>
    <property type="molecule type" value="Genomic_DNA"/>
</dbReference>
<proteinExistence type="inferred from homology"/>
<dbReference type="RefSeq" id="WP_094363102.1">
    <property type="nucleotide sequence ID" value="NZ_NMVQ01000006.1"/>
</dbReference>
<accession>A0A255H8C2</accession>
<dbReference type="InterPro" id="IPR002539">
    <property type="entry name" value="MaoC-like_dom"/>
</dbReference>
<name>A0A255H8C2_9ACTN</name>
<sequence>MNTSTVKVGDELTPMSWQTGLANWNRYAAVNDEFVPIHMDDEAGCEAGFDSAFGMGNLQWSYLHNVLRRWLGGSGRILKLSCQFRSPNTRGMTVTARGAVTAVDDSGDGRRVSLDVWTEDQAGRPLAKGAAEVLLD</sequence>
<dbReference type="Gene3D" id="3.10.129.10">
    <property type="entry name" value="Hotdog Thioesterase"/>
    <property type="match status" value="1"/>
</dbReference>
<dbReference type="InterPro" id="IPR029069">
    <property type="entry name" value="HotDog_dom_sf"/>
</dbReference>
<reference evidence="3 4" key="1">
    <citation type="submission" date="2017-07" db="EMBL/GenBank/DDBJ databases">
        <title>Draft whole genome sequences of clinical Proprionibacteriaceae strains.</title>
        <authorList>
            <person name="Bernier A.-M."/>
            <person name="Bernard K."/>
            <person name="Domingo M.-C."/>
        </authorList>
    </citation>
    <scope>NUCLEOTIDE SEQUENCE [LARGE SCALE GENOMIC DNA]</scope>
    <source>
        <strain evidence="3 4">NML 130396</strain>
    </source>
</reference>
<evidence type="ECO:0000313" key="4">
    <source>
        <dbReference type="Proteomes" id="UP000216311"/>
    </source>
</evidence>
<comment type="similarity">
    <text evidence="1">Belongs to the enoyl-CoA hydratase/isomerase family.</text>
</comment>
<evidence type="ECO:0000313" key="3">
    <source>
        <dbReference type="EMBL" id="OYO23920.1"/>
    </source>
</evidence>